<organism evidence="1 2">
    <name type="scientific">Thermococcus cleftensis (strain DSM 27260 / KACC 17922 / CL1)</name>
    <dbReference type="NCBI Taxonomy" id="163003"/>
    <lineage>
        <taxon>Archaea</taxon>
        <taxon>Methanobacteriati</taxon>
        <taxon>Methanobacteriota</taxon>
        <taxon>Thermococci</taxon>
        <taxon>Thermococcales</taxon>
        <taxon>Thermococcaceae</taxon>
        <taxon>Thermococcus</taxon>
    </lineage>
</organism>
<dbReference type="EMBL" id="CP003651">
    <property type="protein sequence ID" value="AFL94519.1"/>
    <property type="molecule type" value="Genomic_DNA"/>
</dbReference>
<keyword evidence="2" id="KW-1185">Reference proteome</keyword>
<dbReference type="AlphaFoldDB" id="I3ZS35"/>
<reference evidence="1 2" key="1">
    <citation type="journal article" date="2012" name="J. Bacteriol.">
        <title>Complete Genome Sequence of the Hyperthermophilic Archaeon Thermococcus sp. Strain CL1, Isolated from a Paralvinella sp. Polychaete Worm Collected from a Hydrothermal Vent.</title>
        <authorList>
            <person name="Jung J.H."/>
            <person name="Holden J.F."/>
            <person name="Seo D.H."/>
            <person name="Park K.H."/>
            <person name="Shin H."/>
            <person name="Ryu S."/>
            <person name="Lee J.H."/>
            <person name="Park C.S."/>
        </authorList>
    </citation>
    <scope>NUCLEOTIDE SEQUENCE [LARGE SCALE GENOMIC DNA]</scope>
    <source>
        <strain evidence="2">DSM 27260 / KACC 17922 / CL1</strain>
    </source>
</reference>
<dbReference type="HOGENOM" id="CLU_1881175_0_0_2"/>
<dbReference type="GeneID" id="13038966"/>
<name>I3ZS35_THECF</name>
<dbReference type="RefSeq" id="WP_014788160.1">
    <property type="nucleotide sequence ID" value="NC_018015.1"/>
</dbReference>
<gene>
    <name evidence="1" type="ORF">CL1_0308</name>
</gene>
<evidence type="ECO:0000313" key="1">
    <source>
        <dbReference type="EMBL" id="AFL94519.1"/>
    </source>
</evidence>
<protein>
    <submittedName>
        <fullName evidence="1">Uncharacterized protein</fullName>
    </submittedName>
</protein>
<dbReference type="OrthoDB" id="372917at2157"/>
<sequence>MPQIEGILEVKIDGHTILKVPRNSYDEYAVLEYAVDLEKRACKIVVRYFKKKGISGAVLGKFSLIGYIGTVIPNMFNAYNVSLMGNQIEITGHGTIVIVDEERGSQKEIPANTITIKRHRSSKDFTQFYNVLQKC</sequence>
<dbReference type="Proteomes" id="UP000006064">
    <property type="component" value="Chromosome"/>
</dbReference>
<dbReference type="KEGG" id="thm:CL1_0308"/>
<proteinExistence type="predicted"/>
<dbReference type="STRING" id="163003.CL1_0308"/>
<evidence type="ECO:0000313" key="2">
    <source>
        <dbReference type="Proteomes" id="UP000006064"/>
    </source>
</evidence>
<accession>I3ZS35</accession>